<feature type="transmembrane region" description="Helical" evidence="1">
    <location>
        <begin position="326"/>
        <end position="345"/>
    </location>
</feature>
<keyword evidence="1" id="KW-0812">Transmembrane</keyword>
<name>A0A0G3H175_9CORY</name>
<dbReference type="Proteomes" id="UP000035199">
    <property type="component" value="Chromosome"/>
</dbReference>
<evidence type="ECO:0000313" key="2">
    <source>
        <dbReference type="EMBL" id="AKK07124.1"/>
    </source>
</evidence>
<reference evidence="3" key="2">
    <citation type="submission" date="2015-05" db="EMBL/GenBank/DDBJ databases">
        <title>Complete genome sequence of Corynebacterium mustelae DSM 45274, isolated from various tissues of a male ferret with lethal sepsis.</title>
        <authorList>
            <person name="Ruckert C."/>
            <person name="Albersmeier A."/>
            <person name="Winkler A."/>
            <person name="Tauch A."/>
        </authorList>
    </citation>
    <scope>NUCLEOTIDE SEQUENCE [LARGE SCALE GENOMIC DNA]</scope>
    <source>
        <strain evidence="3">DSM 45274</strain>
    </source>
</reference>
<sequence length="746" mass="81642">MASVIGDLLVANFALIGVSALALTFLVGHLRAIAPLPGGDGVDLGTTLTVLIALGGVVVWSTKSSKGADTGPLTNRIRAYTIAKIAGLSVICISIGSLLLRQSQAAISLSRQQPMVWDTIASFYSEIYHSVTAGTWFELITLIAIFNVCYFFIDMVPQPVLGVAELQSEIQSARNRLSAHASQLKNPNPPTRKWASLLFPIFELPVTLYLFSASHTETLPTVLVIAWFTALKFVCFALFYDGYQQLSMRSQWSTLSLLTVPGNLIIVFIGLQTIALFDTAQQWGIHPFLTFLIGSTPIFLHVAIMRTAIMWNKQIVKTLRKLPHNAITMAIIVLLTVALCAFVYQPDLPRGYSLLLSISVILFLALAWCYLPDNRVEREILAYHKTTVTSLEKRLQNIMKTTVHNLNTSFDFYPLSNRTVATPPATNGERKDPPALTLTTYSVGTLVVEGTEITVSDPAHRSDSAIKLPAKAGEYDVLVTLAGDEKAPEGMPGQPAYLSILFSEAPITRFGIVDFNTGETTNHTPNKINTTSGIVGFATHPPKNTVAAASLDAHGMIGDTAAYCRVEPGSNYYVWASLDSSGEITGYHIDCAVLNMRSEQAIHLNPETSALVTLPDNIDPHFHRALVQAGWHWDRHSAAPECKKAPETIRWFVKKLWGLTIVNEILGIDSSHHPVTLYSRFQFGPTPEKSEKFVLGTTNSATVLIDDGGRFYLRNVGGSEHSIPGEFYEGLYNLIRNPGATDTANQ</sequence>
<evidence type="ECO:0000256" key="1">
    <source>
        <dbReference type="SAM" id="Phobius"/>
    </source>
</evidence>
<dbReference type="PATRIC" id="fig|571915.4.peg.3038"/>
<dbReference type="AlphaFoldDB" id="A0A0G3H175"/>
<keyword evidence="1" id="KW-1133">Transmembrane helix</keyword>
<dbReference type="OrthoDB" id="4730804at2"/>
<feature type="transmembrane region" description="Helical" evidence="1">
    <location>
        <begin position="283"/>
        <end position="305"/>
    </location>
</feature>
<reference evidence="2 3" key="1">
    <citation type="journal article" date="2015" name="Genome Announc.">
        <title>Complete Genome Sequence of the Type Strain Corynebacterium mustelae DSM 45274, Isolated from Various Tissues of a Male Ferret with Lethal Sepsis.</title>
        <authorList>
            <person name="Ruckert C."/>
            <person name="Eimer J."/>
            <person name="Winkler A."/>
            <person name="Tauch A."/>
        </authorList>
    </citation>
    <scope>NUCLEOTIDE SEQUENCE [LARGE SCALE GENOMIC DNA]</scope>
    <source>
        <strain evidence="2 3">DSM 45274</strain>
    </source>
</reference>
<proteinExistence type="predicted"/>
<feature type="transmembrane region" description="Helical" evidence="1">
    <location>
        <begin position="351"/>
        <end position="371"/>
    </location>
</feature>
<organism evidence="2 3">
    <name type="scientific">Corynebacterium mustelae</name>
    <dbReference type="NCBI Taxonomy" id="571915"/>
    <lineage>
        <taxon>Bacteria</taxon>
        <taxon>Bacillati</taxon>
        <taxon>Actinomycetota</taxon>
        <taxon>Actinomycetes</taxon>
        <taxon>Mycobacteriales</taxon>
        <taxon>Corynebacteriaceae</taxon>
        <taxon>Corynebacterium</taxon>
    </lineage>
</organism>
<feature type="transmembrane region" description="Helical" evidence="1">
    <location>
        <begin position="9"/>
        <end position="30"/>
    </location>
</feature>
<feature type="transmembrane region" description="Helical" evidence="1">
    <location>
        <begin position="252"/>
        <end position="277"/>
    </location>
</feature>
<feature type="transmembrane region" description="Helical" evidence="1">
    <location>
        <begin position="81"/>
        <end position="100"/>
    </location>
</feature>
<protein>
    <submittedName>
        <fullName evidence="2">Uncharacterized protein</fullName>
    </submittedName>
</protein>
<keyword evidence="1" id="KW-0472">Membrane</keyword>
<feature type="transmembrane region" description="Helical" evidence="1">
    <location>
        <begin position="42"/>
        <end position="60"/>
    </location>
</feature>
<dbReference type="KEGG" id="cmv:CMUST_14155"/>
<feature type="transmembrane region" description="Helical" evidence="1">
    <location>
        <begin position="133"/>
        <end position="153"/>
    </location>
</feature>
<keyword evidence="3" id="KW-1185">Reference proteome</keyword>
<accession>A0A0G3H175</accession>
<evidence type="ECO:0000313" key="3">
    <source>
        <dbReference type="Proteomes" id="UP000035199"/>
    </source>
</evidence>
<dbReference type="RefSeq" id="WP_047263018.1">
    <property type="nucleotide sequence ID" value="NZ_CP011542.1"/>
</dbReference>
<gene>
    <name evidence="2" type="ORF">CMUST_14155</name>
</gene>
<dbReference type="EMBL" id="CP011542">
    <property type="protein sequence ID" value="AKK07124.1"/>
    <property type="molecule type" value="Genomic_DNA"/>
</dbReference>
<feature type="transmembrane region" description="Helical" evidence="1">
    <location>
        <begin position="218"/>
        <end position="240"/>
    </location>
</feature>
<feature type="transmembrane region" description="Helical" evidence="1">
    <location>
        <begin position="194"/>
        <end position="212"/>
    </location>
</feature>